<reference evidence="1" key="1">
    <citation type="submission" date="2022-04" db="EMBL/GenBank/DDBJ databases">
        <title>Genome of the entomopathogenic fungus Entomophthora muscae.</title>
        <authorList>
            <person name="Elya C."/>
            <person name="Lovett B.R."/>
            <person name="Lee E."/>
            <person name="Macias A.M."/>
            <person name="Hajek A.E."/>
            <person name="De Bivort B.L."/>
            <person name="Kasson M.T."/>
            <person name="De Fine Licht H.H."/>
            <person name="Stajich J.E."/>
        </authorList>
    </citation>
    <scope>NUCLEOTIDE SEQUENCE</scope>
    <source>
        <strain evidence="1">Berkeley</strain>
    </source>
</reference>
<accession>A0ACC2TE18</accession>
<gene>
    <name evidence="1" type="ORF">DSO57_1023707</name>
</gene>
<sequence>MFKFANCLLGVVSGLKVVAIGDLHGDYDTALKTYRMADIVDEEGHWVGGSELTAVQTGDVLDRGNDTIKLFKWIMQLQKEAAQAGGTMVQLLGNHEVMNLEEDYRYVTDQEIDSFGGKEARAEAFSKDGWLGQYLRSLNTTHQIGNTVFVHGGITSDWAGLGVDGINRESSNYLMNDSNKALKERKIFSSNEDSPLWFRGFSRDTDCDELSRALKALGANRMVMGHTITSDKKIHAVCDGQGLLIDVGLSSFYGKGHASALELTQDTTQAIYPEKKIPLPHISGLEDQLRNSQTQVPIEDFNSKVAQELMSSNQGPYQEIIVEPIQESTYDSLTKPTQAVIIEPDQGSIADSAQEYIIAPIQNPGQEYITESSQESSQEVIIGPIKESGYGPSINSIQESPQEIIIESMPESPNGSITELTQGSPEKVIIGSIPEPTSGSITEFMQDSPEEVIIGPTPESIDESIKELSQDSPDEVIIGSIPEPTSGSITEFMQDSPEEVIIGPTPESIDESIKELSQDSPDEVIIGSIPEPTSGSITELMQEFPEEVIIGPTPDSINESIKELYQDSSEEVIIEPAQEPSYKSILAPAQETIPDLRPGFKLVQV</sequence>
<dbReference type="EMBL" id="QTSX02002965">
    <property type="protein sequence ID" value="KAJ9072777.1"/>
    <property type="molecule type" value="Genomic_DNA"/>
</dbReference>
<dbReference type="Proteomes" id="UP001165960">
    <property type="component" value="Unassembled WGS sequence"/>
</dbReference>
<comment type="caution">
    <text evidence="1">The sequence shown here is derived from an EMBL/GenBank/DDBJ whole genome shotgun (WGS) entry which is preliminary data.</text>
</comment>
<keyword evidence="2" id="KW-1185">Reference proteome</keyword>
<evidence type="ECO:0000313" key="2">
    <source>
        <dbReference type="Proteomes" id="UP001165960"/>
    </source>
</evidence>
<name>A0ACC2TE18_9FUNG</name>
<proteinExistence type="predicted"/>
<protein>
    <submittedName>
        <fullName evidence="1">Uncharacterized protein</fullName>
    </submittedName>
</protein>
<organism evidence="1 2">
    <name type="scientific">Entomophthora muscae</name>
    <dbReference type="NCBI Taxonomy" id="34485"/>
    <lineage>
        <taxon>Eukaryota</taxon>
        <taxon>Fungi</taxon>
        <taxon>Fungi incertae sedis</taxon>
        <taxon>Zoopagomycota</taxon>
        <taxon>Entomophthoromycotina</taxon>
        <taxon>Entomophthoromycetes</taxon>
        <taxon>Entomophthorales</taxon>
        <taxon>Entomophthoraceae</taxon>
        <taxon>Entomophthora</taxon>
    </lineage>
</organism>
<evidence type="ECO:0000313" key="1">
    <source>
        <dbReference type="EMBL" id="KAJ9072777.1"/>
    </source>
</evidence>